<reference evidence="1" key="1">
    <citation type="journal article" date="2023" name="G3 (Bethesda)">
        <title>A reference genome for the long-term kleptoplast-retaining sea slug Elysia crispata morphotype clarki.</title>
        <authorList>
            <person name="Eastman K.E."/>
            <person name="Pendleton A.L."/>
            <person name="Shaikh M.A."/>
            <person name="Suttiyut T."/>
            <person name="Ogas R."/>
            <person name="Tomko P."/>
            <person name="Gavelis G."/>
            <person name="Widhalm J.R."/>
            <person name="Wisecaver J.H."/>
        </authorList>
    </citation>
    <scope>NUCLEOTIDE SEQUENCE</scope>
    <source>
        <strain evidence="1">ECLA1</strain>
    </source>
</reference>
<dbReference type="Proteomes" id="UP001283361">
    <property type="component" value="Unassembled WGS sequence"/>
</dbReference>
<name>A0AAE0Z821_9GAST</name>
<proteinExistence type="predicted"/>
<organism evidence="1 2">
    <name type="scientific">Elysia crispata</name>
    <name type="common">lettuce slug</name>
    <dbReference type="NCBI Taxonomy" id="231223"/>
    <lineage>
        <taxon>Eukaryota</taxon>
        <taxon>Metazoa</taxon>
        <taxon>Spiralia</taxon>
        <taxon>Lophotrochozoa</taxon>
        <taxon>Mollusca</taxon>
        <taxon>Gastropoda</taxon>
        <taxon>Heterobranchia</taxon>
        <taxon>Euthyneura</taxon>
        <taxon>Panpulmonata</taxon>
        <taxon>Sacoglossa</taxon>
        <taxon>Placobranchoidea</taxon>
        <taxon>Plakobranchidae</taxon>
        <taxon>Elysia</taxon>
    </lineage>
</organism>
<comment type="caution">
    <text evidence="1">The sequence shown here is derived from an EMBL/GenBank/DDBJ whole genome shotgun (WGS) entry which is preliminary data.</text>
</comment>
<dbReference type="EMBL" id="JAWDGP010004442">
    <property type="protein sequence ID" value="KAK3764365.1"/>
    <property type="molecule type" value="Genomic_DNA"/>
</dbReference>
<dbReference type="AlphaFoldDB" id="A0AAE0Z821"/>
<sequence length="126" mass="13929">MLEWMRFMSYCRQSSGSQIAGWKVLTYHNPGQIHPTVHGTHGPLDRDGLSPDGGGEEKVHKLSELTIETKCPFGTQIPSRYKTSMVILRGMRRINRPPPDLTGWPGWLNLAGLVGSTFLAPKSSGI</sequence>
<evidence type="ECO:0000313" key="2">
    <source>
        <dbReference type="Proteomes" id="UP001283361"/>
    </source>
</evidence>
<evidence type="ECO:0000313" key="1">
    <source>
        <dbReference type="EMBL" id="KAK3764365.1"/>
    </source>
</evidence>
<accession>A0AAE0Z821</accession>
<gene>
    <name evidence="1" type="ORF">RRG08_039961</name>
</gene>
<keyword evidence="2" id="KW-1185">Reference proteome</keyword>
<protein>
    <submittedName>
        <fullName evidence="1">Uncharacterized protein</fullName>
    </submittedName>
</protein>